<dbReference type="GO" id="GO:0030014">
    <property type="term" value="C:CCR4-NOT complex"/>
    <property type="evidence" value="ECO:0007669"/>
    <property type="project" value="InterPro"/>
</dbReference>
<dbReference type="SUPFAM" id="SSF48452">
    <property type="entry name" value="TPR-like"/>
    <property type="match status" value="2"/>
</dbReference>
<feature type="compositionally biased region" description="Low complexity" evidence="3">
    <location>
        <begin position="144"/>
        <end position="162"/>
    </location>
</feature>
<dbReference type="PANTHER" id="PTHR12979:SF5">
    <property type="entry name" value="CCR4-NOT TRANSCRIPTION COMPLEX SUBUNIT 10"/>
    <property type="match status" value="1"/>
</dbReference>
<feature type="region of interest" description="Disordered" evidence="3">
    <location>
        <begin position="1"/>
        <end position="22"/>
    </location>
</feature>
<dbReference type="Proteomes" id="UP000032142">
    <property type="component" value="Unassembled WGS sequence"/>
</dbReference>
<reference evidence="5" key="1">
    <citation type="submission" date="2014-09" db="EMBL/GenBank/DDBJ databases">
        <authorList>
            <person name="Mudge J."/>
            <person name="Ramaraj T."/>
            <person name="Lindquist I.E."/>
            <person name="Bharti A.K."/>
            <person name="Sundararajan A."/>
            <person name="Cameron C.T."/>
            <person name="Woodward J.E."/>
            <person name="May G.D."/>
            <person name="Brubaker C."/>
            <person name="Broadhvest J."/>
            <person name="Wilkins T.A."/>
        </authorList>
    </citation>
    <scope>NUCLEOTIDE SEQUENCE</scope>
    <source>
        <strain evidence="5">cv. AKA8401</strain>
    </source>
</reference>
<dbReference type="InterPro" id="IPR039740">
    <property type="entry name" value="CNOT10"/>
</dbReference>
<dbReference type="PANTHER" id="PTHR12979">
    <property type="entry name" value="CCR4-NOT TRANSCRIPTION COMPLEX SUBUNIT 10"/>
    <property type="match status" value="1"/>
</dbReference>
<dbReference type="GO" id="GO:0006402">
    <property type="term" value="P:mRNA catabolic process"/>
    <property type="evidence" value="ECO:0007669"/>
    <property type="project" value="TreeGrafter"/>
</dbReference>
<comment type="caution">
    <text evidence="4">The sequence shown here is derived from an EMBL/GenBank/DDBJ whole genome shotgun (WGS) entry which is preliminary data.</text>
</comment>
<accession>A0A0B0MI23</accession>
<evidence type="ECO:0000256" key="3">
    <source>
        <dbReference type="SAM" id="MobiDB-lite"/>
    </source>
</evidence>
<gene>
    <name evidence="4" type="ORF">F383_19995</name>
</gene>
<dbReference type="SMART" id="SM00028">
    <property type="entry name" value="TPR"/>
    <property type="match status" value="5"/>
</dbReference>
<dbReference type="Gene3D" id="1.25.40.10">
    <property type="entry name" value="Tetratricopeptide repeat domain"/>
    <property type="match status" value="2"/>
</dbReference>
<keyword evidence="2" id="KW-0802">TPR repeat</keyword>
<feature type="region of interest" description="Disordered" evidence="3">
    <location>
        <begin position="143"/>
        <end position="162"/>
    </location>
</feature>
<keyword evidence="5" id="KW-1185">Reference proteome</keyword>
<proteinExistence type="inferred from homology"/>
<dbReference type="PROSITE" id="PS50005">
    <property type="entry name" value="TPR"/>
    <property type="match status" value="1"/>
</dbReference>
<organism evidence="4 5">
    <name type="scientific">Gossypium arboreum</name>
    <name type="common">Tree cotton</name>
    <name type="synonym">Gossypium nanking</name>
    <dbReference type="NCBI Taxonomy" id="29729"/>
    <lineage>
        <taxon>Eukaryota</taxon>
        <taxon>Viridiplantae</taxon>
        <taxon>Streptophyta</taxon>
        <taxon>Embryophyta</taxon>
        <taxon>Tracheophyta</taxon>
        <taxon>Spermatophyta</taxon>
        <taxon>Magnoliopsida</taxon>
        <taxon>eudicotyledons</taxon>
        <taxon>Gunneridae</taxon>
        <taxon>Pentapetalae</taxon>
        <taxon>rosids</taxon>
        <taxon>malvids</taxon>
        <taxon>Malvales</taxon>
        <taxon>Malvaceae</taxon>
        <taxon>Malvoideae</taxon>
        <taxon>Gossypium</taxon>
    </lineage>
</organism>
<name>A0A0B0MI23_GOSAR</name>
<dbReference type="EMBL" id="JRRC01064405">
    <property type="protein sequence ID" value="KHF99103.1"/>
    <property type="molecule type" value="Genomic_DNA"/>
</dbReference>
<dbReference type="InterPro" id="IPR011990">
    <property type="entry name" value="TPR-like_helical_dom_sf"/>
</dbReference>
<feature type="compositionally biased region" description="Polar residues" evidence="3">
    <location>
        <begin position="633"/>
        <end position="650"/>
    </location>
</feature>
<dbReference type="AlphaFoldDB" id="A0A0B0MI23"/>
<dbReference type="GO" id="GO:0017148">
    <property type="term" value="P:negative regulation of translation"/>
    <property type="evidence" value="ECO:0007669"/>
    <property type="project" value="TreeGrafter"/>
</dbReference>
<feature type="compositionally biased region" description="Polar residues" evidence="3">
    <location>
        <begin position="1"/>
        <end position="14"/>
    </location>
</feature>
<evidence type="ECO:0000313" key="5">
    <source>
        <dbReference type="Proteomes" id="UP000032142"/>
    </source>
</evidence>
<dbReference type="InterPro" id="IPR019734">
    <property type="entry name" value="TPR_rpt"/>
</dbReference>
<evidence type="ECO:0000313" key="4">
    <source>
        <dbReference type="EMBL" id="KHF99103.1"/>
    </source>
</evidence>
<feature type="region of interest" description="Disordered" evidence="3">
    <location>
        <begin position="257"/>
        <end position="290"/>
    </location>
</feature>
<feature type="compositionally biased region" description="Low complexity" evidence="3">
    <location>
        <begin position="265"/>
        <end position="275"/>
    </location>
</feature>
<comment type="similarity">
    <text evidence="1">Belongs to the CNOT10 family.</text>
</comment>
<feature type="region of interest" description="Disordered" evidence="3">
    <location>
        <begin position="629"/>
        <end position="650"/>
    </location>
</feature>
<protein>
    <submittedName>
        <fullName evidence="4">CCR4-NOT transcription complex subunit 10-B</fullName>
    </submittedName>
</protein>
<evidence type="ECO:0000256" key="1">
    <source>
        <dbReference type="ARBA" id="ARBA00010080"/>
    </source>
</evidence>
<sequence>MDLRDSSPSSTPNRDGNAGDDDGVLSVTSALAKDAALYFQSRKFAECVDVLNQLNSKKENDPKVLHNIAIAEFFRDGCSDPKKLLEVLNNVKNDSPVLFINFITLRSYLLHLIMDCGSSGELCCRYCKKRSEELALASGEQVESGSNIGNNITSGSKGSGTTTSLPASNCASIIYADEFDTSVASLNIAVIWFYLHEYAKALSVLEHVYQNIEPIDETTALHICLLLLDVLLACRDASKSADVLNYMEKAFGVGNVSQGENGNTASQQSRASQQSLNVVGKSSSDPNSSLISDVSCSDLAASVNASESPLSRTLSEDPLDEMFSTLDIGGQNLARHAGLTSANDLPRITVDRSISGVDLKLKLQLYKVRLLLLTRNVKLAKREVKHAMNIARGRDSSMALFLKAQLEYARGNHRKAIKLLMASSNRTDAAMSSMFNNNLGCIYYQLGKYHTSAVFFSKALSNCSSLQKEKPLKLLTFSQDKSLLITYNCGLQYLACGKPLLAAHCFQKASLVFYKRPLMWLRLAECCLMAVEKGLVKGSWAPSDRSEVRVSVIGKGRWRRLLIENGTTRNRHVDSVERDVWALGDDGQPKLSLPLARQCLYNALHLLNCSELSNSKSILPSDSCLEENELSDGASSKNSNYKNLPSNDSKASTMPAALINLNGDLKEPKGGTNQEGIQTFISYYEDICRRENQMIKQALLANLAYVELELENPLKALSAARALLELPGCSRIYVFLGHVYLAEALCLLNKPKEAAEHLSIYLSGESNIELPFGLEDCEQWRVKKHIDCEEANVGAAAAKNSSPEGLEDFMFLKPDEARGTLYANLAAVSAIQGDLERAHHFVTQALSLVPDSSEATMTAIYVDLMLGKSQEAVSKLKHCSHVRNAYWLTEVHLDDWRLRQSGPLSFWNQGLDFGKWVGN</sequence>
<evidence type="ECO:0000256" key="2">
    <source>
        <dbReference type="PROSITE-ProRule" id="PRU00339"/>
    </source>
</evidence>
<feature type="repeat" description="TPR" evidence="2">
    <location>
        <begin position="819"/>
        <end position="852"/>
    </location>
</feature>